<keyword evidence="2" id="KW-0540">Nuclease</keyword>
<sequence>MSAAAVEQHPTLLEVADRMSDQLIGHRVEIIGGQITVTPPADASHGRSLTNVMIPLLAAGLQSDETDVLQAVGSWLPDGPSDYAIPDLAVVDADVEDHRVEFNCYDPAVFRLLLEVTSSNYNLDLKLKPGAYATAGVPVYVILDRKAQKVRVLTDPSGGEYRVHAVHHRGQSFTLPQSIGAAVTLSVDSVLGPEG</sequence>
<dbReference type="EMBL" id="AP035881">
    <property type="protein sequence ID" value="BFP44605.1"/>
    <property type="molecule type" value="Genomic_DNA"/>
</dbReference>
<dbReference type="AlphaFoldDB" id="A0AB33JZ79"/>
<dbReference type="Pfam" id="PF05685">
    <property type="entry name" value="Uma2"/>
    <property type="match status" value="1"/>
</dbReference>
<dbReference type="CDD" id="cd06260">
    <property type="entry name" value="DUF820-like"/>
    <property type="match status" value="1"/>
</dbReference>
<name>A0AB33JZ79_9ACTN</name>
<dbReference type="InterPro" id="IPR011335">
    <property type="entry name" value="Restrct_endonuc-II-like"/>
</dbReference>
<dbReference type="Gene3D" id="3.90.1570.10">
    <property type="entry name" value="tt1808, chain A"/>
    <property type="match status" value="1"/>
</dbReference>
<dbReference type="PANTHER" id="PTHR35400">
    <property type="entry name" value="SLR1083 PROTEIN"/>
    <property type="match status" value="1"/>
</dbReference>
<dbReference type="InterPro" id="IPR012296">
    <property type="entry name" value="Nuclease_put_TT1808"/>
</dbReference>
<evidence type="ECO:0000313" key="2">
    <source>
        <dbReference type="EMBL" id="BFP44605.1"/>
    </source>
</evidence>
<dbReference type="GO" id="GO:0004519">
    <property type="term" value="F:endonuclease activity"/>
    <property type="evidence" value="ECO:0007669"/>
    <property type="project" value="UniProtKB-KW"/>
</dbReference>
<keyword evidence="2" id="KW-0255">Endonuclease</keyword>
<gene>
    <name evidence="2" type="ORF">KCMC57_09730</name>
</gene>
<accession>A0AB33JZ79</accession>
<proteinExistence type="predicted"/>
<dbReference type="PANTHER" id="PTHR35400:SF3">
    <property type="entry name" value="SLL1072 PROTEIN"/>
    <property type="match status" value="1"/>
</dbReference>
<dbReference type="RefSeq" id="WP_407987186.1">
    <property type="nucleotide sequence ID" value="NZ_AP035881.2"/>
</dbReference>
<organism evidence="2">
    <name type="scientific">Kitasatospora sp. CMC57</name>
    <dbReference type="NCBI Taxonomy" id="3231513"/>
    <lineage>
        <taxon>Bacteria</taxon>
        <taxon>Bacillati</taxon>
        <taxon>Actinomycetota</taxon>
        <taxon>Actinomycetes</taxon>
        <taxon>Kitasatosporales</taxon>
        <taxon>Streptomycetaceae</taxon>
        <taxon>Kitasatospora</taxon>
    </lineage>
</organism>
<reference evidence="2" key="1">
    <citation type="submission" date="2024-07" db="EMBL/GenBank/DDBJ databases">
        <title>Complete genome sequences of cellulolytic bacteria, Kitasatospora sp. CMC57 and Streptomyces sp. CMC78, isolated from Japanese agricultural soil.</title>
        <authorList>
            <person name="Hashimoto T."/>
            <person name="Ito M."/>
            <person name="Iwamoto M."/>
            <person name="Fukahori D."/>
            <person name="Shoda T."/>
            <person name="Sakoda M."/>
            <person name="Morohoshi T."/>
            <person name="Mitsuboshi M."/>
            <person name="Nishizawa T."/>
        </authorList>
    </citation>
    <scope>NUCLEOTIDE SEQUENCE</scope>
    <source>
        <strain evidence="2">CMC57</strain>
    </source>
</reference>
<dbReference type="InterPro" id="IPR008538">
    <property type="entry name" value="Uma2"/>
</dbReference>
<protein>
    <submittedName>
        <fullName evidence="2">Uma2 family endonuclease</fullName>
    </submittedName>
</protein>
<evidence type="ECO:0000259" key="1">
    <source>
        <dbReference type="Pfam" id="PF05685"/>
    </source>
</evidence>
<dbReference type="SUPFAM" id="SSF52980">
    <property type="entry name" value="Restriction endonuclease-like"/>
    <property type="match status" value="1"/>
</dbReference>
<feature type="domain" description="Putative restriction endonuclease" evidence="1">
    <location>
        <begin position="25"/>
        <end position="187"/>
    </location>
</feature>
<keyword evidence="2" id="KW-0378">Hydrolase</keyword>